<reference evidence="1" key="1">
    <citation type="submission" date="2022-02" db="EMBL/GenBank/DDBJ databases">
        <title>Plant Genome Project.</title>
        <authorList>
            <person name="Zhang R.-G."/>
        </authorList>
    </citation>
    <scope>NUCLEOTIDE SEQUENCE</scope>
    <source>
        <strain evidence="1">AT1</strain>
    </source>
</reference>
<dbReference type="Proteomes" id="UP001062846">
    <property type="component" value="Chromosome 13"/>
</dbReference>
<protein>
    <submittedName>
        <fullName evidence="1">Uncharacterized protein</fullName>
    </submittedName>
</protein>
<sequence>MNGFKAIKNLNGEPSFCCGIQHGEEEDDLFKCQKQKQTREEEEEKKQIDEFQEKKPHRKEESLTCGLTIEKRESTSQEEAAIMDASDKKILKQQGHADLFPEATAAVLEGSEEDEIHPHMTPRGSNIFSELEPGFCSLLPLTFCSNATPAPNLSFNTDCSCFATSIDQNFRIYSCEPFCEIFCHDFDHGGIGAAKMNKIRRATTEKKKKKKNSTNSDLIHLGGVDAAVIEVVAEDLAEGLAAVDPEFVVSAGGKAAAVFVERKIWSGGSVGIKVAAARAALNEALEFAAGKRDSQMKLIIPLIHVAGRELMLTSMTQMESPLESQEMMGFVDGEYSINPAPIISAPEKSMYGKEEIMPNPDFVSRKRSDANGQDHKTSYSFREETSLLWGPFVDEHDLGVGDMIRFYKADQISLLSRHFLIGFLKERGDPTESVTAAVSDWVMVEEGVVRGGNRLGDSGGGSHSGGHKGWKFGGLWQ</sequence>
<gene>
    <name evidence="1" type="ORF">RHMOL_Rhmol13G0061700</name>
</gene>
<evidence type="ECO:0000313" key="1">
    <source>
        <dbReference type="EMBL" id="KAI8523290.1"/>
    </source>
</evidence>
<organism evidence="1 2">
    <name type="scientific">Rhododendron molle</name>
    <name type="common">Chinese azalea</name>
    <name type="synonym">Azalea mollis</name>
    <dbReference type="NCBI Taxonomy" id="49168"/>
    <lineage>
        <taxon>Eukaryota</taxon>
        <taxon>Viridiplantae</taxon>
        <taxon>Streptophyta</taxon>
        <taxon>Embryophyta</taxon>
        <taxon>Tracheophyta</taxon>
        <taxon>Spermatophyta</taxon>
        <taxon>Magnoliopsida</taxon>
        <taxon>eudicotyledons</taxon>
        <taxon>Gunneridae</taxon>
        <taxon>Pentapetalae</taxon>
        <taxon>asterids</taxon>
        <taxon>Ericales</taxon>
        <taxon>Ericaceae</taxon>
        <taxon>Ericoideae</taxon>
        <taxon>Rhodoreae</taxon>
        <taxon>Rhododendron</taxon>
    </lineage>
</organism>
<comment type="caution">
    <text evidence="1">The sequence shown here is derived from an EMBL/GenBank/DDBJ whole genome shotgun (WGS) entry which is preliminary data.</text>
</comment>
<accession>A0ACC0L451</accession>
<proteinExistence type="predicted"/>
<name>A0ACC0L451_RHOML</name>
<dbReference type="EMBL" id="CM046400">
    <property type="protein sequence ID" value="KAI8523290.1"/>
    <property type="molecule type" value="Genomic_DNA"/>
</dbReference>
<keyword evidence="2" id="KW-1185">Reference proteome</keyword>
<evidence type="ECO:0000313" key="2">
    <source>
        <dbReference type="Proteomes" id="UP001062846"/>
    </source>
</evidence>